<reference evidence="1 2" key="1">
    <citation type="journal article" date="2015" name="Genome Announc.">
        <title>Genome Sequence of Mushroom Soft-Rot Pathogen Janthinobacterium agaricidamnosum.</title>
        <authorList>
            <person name="Graupner K."/>
            <person name="Lackner G."/>
            <person name="Hertweck C."/>
        </authorList>
    </citation>
    <scope>NUCLEOTIDE SEQUENCE [LARGE SCALE GENOMIC DNA]</scope>
    <source>
        <strain evidence="2">NBRC 102515 / DSM 9628</strain>
    </source>
</reference>
<dbReference type="AlphaFoldDB" id="W0V2H4"/>
<organism evidence="1 2">
    <name type="scientific">Janthinobacterium agaricidamnosum NBRC 102515 = DSM 9628</name>
    <dbReference type="NCBI Taxonomy" id="1349767"/>
    <lineage>
        <taxon>Bacteria</taxon>
        <taxon>Pseudomonadati</taxon>
        <taxon>Pseudomonadota</taxon>
        <taxon>Betaproteobacteria</taxon>
        <taxon>Burkholderiales</taxon>
        <taxon>Oxalobacteraceae</taxon>
        <taxon>Janthinobacterium</taxon>
    </lineage>
</organism>
<gene>
    <name evidence="1" type="ORF">GJA_2386</name>
</gene>
<protein>
    <recommendedName>
        <fullName evidence="3">HEXXH motif domain protein</fullName>
    </recommendedName>
</protein>
<dbReference type="KEGG" id="jag:GJA_2386"/>
<dbReference type="HOGENOM" id="CLU_548336_0_0_4"/>
<proteinExistence type="predicted"/>
<evidence type="ECO:0000313" key="2">
    <source>
        <dbReference type="Proteomes" id="UP000027604"/>
    </source>
</evidence>
<keyword evidence="2" id="KW-1185">Reference proteome</keyword>
<evidence type="ECO:0008006" key="3">
    <source>
        <dbReference type="Google" id="ProtNLM"/>
    </source>
</evidence>
<accession>W0V2H4</accession>
<dbReference type="Proteomes" id="UP000027604">
    <property type="component" value="Chromosome I"/>
</dbReference>
<dbReference type="EMBL" id="HG322949">
    <property type="protein sequence ID" value="CDG83019.1"/>
    <property type="molecule type" value="Genomic_DNA"/>
</dbReference>
<dbReference type="PATRIC" id="fig|1349767.4.peg.4134"/>
<evidence type="ECO:0000313" key="1">
    <source>
        <dbReference type="EMBL" id="CDG83019.1"/>
    </source>
</evidence>
<sequence>MQFPAPELLDTLELALSSHAAFGNSDYIRQRQATCYRRRLHTLSPAMPVAGQLLNALNGATQQVQLGNIGDTVLRCAIQHAQRQTTTGEAYGLPLEHCAAVLQQAVHNVEAGRDEGVLLTGLQPRLRLHDSHLWHEEHADDVAGRAFRYLMQDNYGSPLCTPTPQEIAMLQRGWQLLQQLLPLASRSALRHVQLIALFPKIGAWVEKASSSQYRLNGTLFLSRDLIGNPWWVAEHLLHESLHQKLYDFRHGHTLLTPGYQRDDAARICSLWNAPDASQSNHWDAHRAIAAFHVYVHLALLCSVAEQREAELAPAYGPIDNMMSGSRRAIDRSRYLGRQIQTVGWNEYGEAGRRMVNWLMAVLDELDTAPRPDGAYAHLLLDLYQRQTRQVEKFIAGGDRALASQLQERMQQEVTGAEMALSTAAATQERKRFRQVLDQLLSNDVATSYPAVRKLISKTLLEVSATQDLRATENATGEMIKKMVQQSSMQLSAMGVLV</sequence>
<name>W0V2H4_9BURK</name>
<dbReference type="STRING" id="1349767.GJA_2386"/>